<evidence type="ECO:0000313" key="4">
    <source>
        <dbReference type="EMBL" id="QJA78190.1"/>
    </source>
</evidence>
<dbReference type="AlphaFoldDB" id="A0A6H2A2Q1"/>
<organism evidence="2">
    <name type="scientific">viral metagenome</name>
    <dbReference type="NCBI Taxonomy" id="1070528"/>
    <lineage>
        <taxon>unclassified sequences</taxon>
        <taxon>metagenomes</taxon>
        <taxon>organismal metagenomes</taxon>
    </lineage>
</organism>
<keyword evidence="1" id="KW-0472">Membrane</keyword>
<dbReference type="EMBL" id="MT144446">
    <property type="protein sequence ID" value="QJA53730.1"/>
    <property type="molecule type" value="Genomic_DNA"/>
</dbReference>
<protein>
    <recommendedName>
        <fullName evidence="6">Holin</fullName>
    </recommendedName>
</protein>
<keyword evidence="1" id="KW-1133">Transmembrane helix</keyword>
<dbReference type="EMBL" id="MT141268">
    <property type="protein sequence ID" value="QJA57342.1"/>
    <property type="molecule type" value="Genomic_DNA"/>
</dbReference>
<gene>
    <name evidence="4" type="ORF">MM415A01118_0016</name>
    <name evidence="3" type="ORF">MM415B01659_0011</name>
    <name evidence="2" type="ORF">TM448A03870_0001</name>
    <name evidence="5" type="ORF">TM448B01472_0016</name>
</gene>
<proteinExistence type="predicted"/>
<dbReference type="EMBL" id="MT142324">
    <property type="protein sequence ID" value="QJA78190.1"/>
    <property type="molecule type" value="Genomic_DNA"/>
</dbReference>
<feature type="transmembrane region" description="Helical" evidence="1">
    <location>
        <begin position="12"/>
        <end position="31"/>
    </location>
</feature>
<evidence type="ECO:0000313" key="3">
    <source>
        <dbReference type="EMBL" id="QJA57342.1"/>
    </source>
</evidence>
<evidence type="ECO:0000256" key="1">
    <source>
        <dbReference type="SAM" id="Phobius"/>
    </source>
</evidence>
<evidence type="ECO:0000313" key="2">
    <source>
        <dbReference type="EMBL" id="QJA53730.1"/>
    </source>
</evidence>
<evidence type="ECO:0000313" key="5">
    <source>
        <dbReference type="EMBL" id="QJH99054.1"/>
    </source>
</evidence>
<reference evidence="2" key="1">
    <citation type="submission" date="2020-03" db="EMBL/GenBank/DDBJ databases">
        <title>The deep terrestrial virosphere.</title>
        <authorList>
            <person name="Holmfeldt K."/>
            <person name="Nilsson E."/>
            <person name="Simone D."/>
            <person name="Lopez-Fernandez M."/>
            <person name="Wu X."/>
            <person name="de Brujin I."/>
            <person name="Lundin D."/>
            <person name="Andersson A."/>
            <person name="Bertilsson S."/>
            <person name="Dopson M."/>
        </authorList>
    </citation>
    <scope>NUCLEOTIDE SEQUENCE</scope>
    <source>
        <strain evidence="4">MM415A01118</strain>
        <strain evidence="3">MM415B01659</strain>
        <strain evidence="2">TM448A03870</strain>
        <strain evidence="5">TM448B01472</strain>
    </source>
</reference>
<name>A0A6H2A2Q1_9ZZZZ</name>
<evidence type="ECO:0008006" key="6">
    <source>
        <dbReference type="Google" id="ProtNLM"/>
    </source>
</evidence>
<keyword evidence="1" id="KW-0812">Transmembrane</keyword>
<sequence length="61" mass="6901">MRKFWELVKESVIIQGTITLAFVATTCYLWATGQPVPSELWTADSIVIGFFFGSKVQQTMK</sequence>
<dbReference type="EMBL" id="MT144765">
    <property type="protein sequence ID" value="QJH99054.1"/>
    <property type="molecule type" value="Genomic_DNA"/>
</dbReference>
<accession>A0A6H2A2Q1</accession>